<evidence type="ECO:0000313" key="2">
    <source>
        <dbReference type="EMBL" id="MCO6025751.1"/>
    </source>
</evidence>
<keyword evidence="2" id="KW-0378">Hydrolase</keyword>
<protein>
    <submittedName>
        <fullName evidence="2">Nucleoside hydrolase</fullName>
    </submittedName>
</protein>
<feature type="chain" id="PRO_5047214735" evidence="1">
    <location>
        <begin position="20"/>
        <end position="337"/>
    </location>
</feature>
<organism evidence="2 3">
    <name type="scientific">Segatella cerevisiae</name>
    <dbReference type="NCBI Taxonomy" id="2053716"/>
    <lineage>
        <taxon>Bacteria</taxon>
        <taxon>Pseudomonadati</taxon>
        <taxon>Bacteroidota</taxon>
        <taxon>Bacteroidia</taxon>
        <taxon>Bacteroidales</taxon>
        <taxon>Prevotellaceae</taxon>
        <taxon>Segatella</taxon>
    </lineage>
</organism>
<accession>A0ABT1BXI4</accession>
<dbReference type="InterPro" id="IPR036452">
    <property type="entry name" value="Ribo_hydro-like"/>
</dbReference>
<dbReference type="EMBL" id="JAMXLY010000027">
    <property type="protein sequence ID" value="MCO6025751.1"/>
    <property type="molecule type" value="Genomic_DNA"/>
</dbReference>
<evidence type="ECO:0000256" key="1">
    <source>
        <dbReference type="SAM" id="SignalP"/>
    </source>
</evidence>
<dbReference type="Gene3D" id="3.90.245.10">
    <property type="entry name" value="Ribonucleoside hydrolase-like"/>
    <property type="match status" value="1"/>
</dbReference>
<name>A0ABT1BXI4_9BACT</name>
<dbReference type="GO" id="GO:0016787">
    <property type="term" value="F:hydrolase activity"/>
    <property type="evidence" value="ECO:0007669"/>
    <property type="project" value="UniProtKB-KW"/>
</dbReference>
<dbReference type="RefSeq" id="WP_252761108.1">
    <property type="nucleotide sequence ID" value="NZ_JAMXLY010000027.1"/>
</dbReference>
<keyword evidence="1" id="KW-0732">Signal</keyword>
<comment type="caution">
    <text evidence="2">The sequence shown here is derived from an EMBL/GenBank/DDBJ whole genome shotgun (WGS) entry which is preliminary data.</text>
</comment>
<sequence>MRKILLGILFLLGFATGYAASPQKTFVMPPMKVIIDNDFCGDPDGLFQLTHQLLCKSCDIRAIVGGHIDPQTGAKANVDQAMESCEKANKVLELLGMKGKVKVVPGAKSGLTSTDTPIESEGARVIVEEARKCSPQRPLYVLCGASLTDIASAHLMDPSIDDKVIVVWIGGQEYPGIGSYPPPGYSKVEYNLGLSIPAGQVIFNKSTMCIWQVPRDAYRQCLYSFDEVKVKIAPYGKIGKYLSDQLDETVSMCAKLGFLMDESYVLGDSPLVLLSALQSGYNADPSSSQYQYVSCPTINDDGSYGFNHEGRKIRVYTYIDNRLMFGDLEAKMQLLGK</sequence>
<dbReference type="Proteomes" id="UP001204015">
    <property type="component" value="Unassembled WGS sequence"/>
</dbReference>
<keyword evidence="3" id="KW-1185">Reference proteome</keyword>
<gene>
    <name evidence="2" type="ORF">NG821_07845</name>
</gene>
<reference evidence="2 3" key="1">
    <citation type="submission" date="2022-06" db="EMBL/GenBank/DDBJ databases">
        <title>A taxonomic note on the genus Prevotella: Description of four novel genera and emended description of the genera Hallella and Xylanibacter.</title>
        <authorList>
            <person name="Hitch T.C.A."/>
        </authorList>
    </citation>
    <scope>NUCLEOTIDE SEQUENCE [LARGE SCALE GENOMIC DNA]</scope>
    <source>
        <strain evidence="2 3">DSM 100619</strain>
    </source>
</reference>
<proteinExistence type="predicted"/>
<feature type="signal peptide" evidence="1">
    <location>
        <begin position="1"/>
        <end position="19"/>
    </location>
</feature>
<dbReference type="SUPFAM" id="SSF53590">
    <property type="entry name" value="Nucleoside hydrolase"/>
    <property type="match status" value="1"/>
</dbReference>
<evidence type="ECO:0000313" key="3">
    <source>
        <dbReference type="Proteomes" id="UP001204015"/>
    </source>
</evidence>